<evidence type="ECO:0008006" key="3">
    <source>
        <dbReference type="Google" id="ProtNLM"/>
    </source>
</evidence>
<dbReference type="InterPro" id="IPR027417">
    <property type="entry name" value="P-loop_NTPase"/>
</dbReference>
<dbReference type="Gene3D" id="3.40.50.300">
    <property type="entry name" value="P-loop containing nucleotide triphosphate hydrolases"/>
    <property type="match status" value="1"/>
</dbReference>
<reference evidence="1 2" key="1">
    <citation type="submission" date="2018-03" db="EMBL/GenBank/DDBJ databases">
        <title>Genomic Encyclopedia of Type Strains, Phase III (KMG-III): the genomes of soil and plant-associated and newly described type strains.</title>
        <authorList>
            <person name="Whitman W."/>
        </authorList>
    </citation>
    <scope>NUCLEOTIDE SEQUENCE [LARGE SCALE GENOMIC DNA]</scope>
    <source>
        <strain evidence="1 2">CGMCC 4.7125</strain>
    </source>
</reference>
<dbReference type="OrthoDB" id="5144031at2"/>
<gene>
    <name evidence="1" type="ORF">B0I33_109100</name>
</gene>
<dbReference type="SUPFAM" id="SSF52540">
    <property type="entry name" value="P-loop containing nucleoside triphosphate hydrolases"/>
    <property type="match status" value="1"/>
</dbReference>
<dbReference type="AlphaFoldDB" id="A0A2T0LQ08"/>
<protein>
    <recommendedName>
        <fullName evidence="3">Sulfotransferase family protein</fullName>
    </recommendedName>
</protein>
<name>A0A2T0LQ08_9PSEU</name>
<dbReference type="Proteomes" id="UP000238362">
    <property type="component" value="Unassembled WGS sequence"/>
</dbReference>
<comment type="caution">
    <text evidence="1">The sequence shown here is derived from an EMBL/GenBank/DDBJ whole genome shotgun (WGS) entry which is preliminary data.</text>
</comment>
<keyword evidence="2" id="KW-1185">Reference proteome</keyword>
<dbReference type="EMBL" id="PVNH01000009">
    <property type="protein sequence ID" value="PRX45437.1"/>
    <property type="molecule type" value="Genomic_DNA"/>
</dbReference>
<evidence type="ECO:0000313" key="2">
    <source>
        <dbReference type="Proteomes" id="UP000238362"/>
    </source>
</evidence>
<evidence type="ECO:0000313" key="1">
    <source>
        <dbReference type="EMBL" id="PRX45437.1"/>
    </source>
</evidence>
<organism evidence="1 2">
    <name type="scientific">Prauserella shujinwangii</name>
    <dbReference type="NCBI Taxonomy" id="1453103"/>
    <lineage>
        <taxon>Bacteria</taxon>
        <taxon>Bacillati</taxon>
        <taxon>Actinomycetota</taxon>
        <taxon>Actinomycetes</taxon>
        <taxon>Pseudonocardiales</taxon>
        <taxon>Pseudonocardiaceae</taxon>
        <taxon>Prauserella</taxon>
    </lineage>
</organism>
<proteinExistence type="predicted"/>
<accession>A0A2T0LQ08</accession>
<sequence length="391" mass="43891">MTSTRPRLYLHIGTPKTGTTYLQDVCWHNRELLAEDGVRYPGTAADSQFRAVIDVMSGRFPDWHDRVVPGSWAAIVAESREAVESGRSVFLSHELLAPASPDEARRVLDDLSFAEIHIVCTARNLASQIPSVWQEDVKNGHRFGFREFAAALAEDRPRSVWLADVFWDFQDLPTVLRTWGGHLPPEQVHVLPVPARGAGDDVLWRRFADLLGLRPTGYRTDVRRGNRSLGMAEAELVRRINVALADRVTRRDYQDVVKFRLAQRHLAERAGKAPIVLEAGQYTWARQRAQEFVEAIEKAGYHVVGDLADLLPGDPPEGAAKAQRPPEPEELLDVSLDALGTLVDQLVAELEKPAPPQAPAGWKHRLVALSERHEAMMRVRKGYSRLASRRR</sequence>
<dbReference type="RefSeq" id="WP_106180648.1">
    <property type="nucleotide sequence ID" value="NZ_PVNH01000009.1"/>
</dbReference>